<dbReference type="EMBL" id="LAZR01041743">
    <property type="protein sequence ID" value="KKL11225.1"/>
    <property type="molecule type" value="Genomic_DNA"/>
</dbReference>
<protein>
    <submittedName>
        <fullName evidence="1">Uncharacterized protein</fullName>
    </submittedName>
</protein>
<sequence length="70" mass="7769">MRDLLRQLEAAPVLVNPDGDGGYIVTPIEDDVLLSVAQKMADDNNWSTDERDNLYEAMCDFLAELAGEQP</sequence>
<reference evidence="1" key="1">
    <citation type="journal article" date="2015" name="Nature">
        <title>Complex archaea that bridge the gap between prokaryotes and eukaryotes.</title>
        <authorList>
            <person name="Spang A."/>
            <person name="Saw J.H."/>
            <person name="Jorgensen S.L."/>
            <person name="Zaremba-Niedzwiedzka K."/>
            <person name="Martijn J."/>
            <person name="Lind A.E."/>
            <person name="van Eijk R."/>
            <person name="Schleper C."/>
            <person name="Guy L."/>
            <person name="Ettema T.J."/>
        </authorList>
    </citation>
    <scope>NUCLEOTIDE SEQUENCE</scope>
</reference>
<comment type="caution">
    <text evidence="1">The sequence shown here is derived from an EMBL/GenBank/DDBJ whole genome shotgun (WGS) entry which is preliminary data.</text>
</comment>
<name>A0A0F9APC0_9ZZZZ</name>
<accession>A0A0F9APC0</accession>
<proteinExistence type="predicted"/>
<organism evidence="1">
    <name type="scientific">marine sediment metagenome</name>
    <dbReference type="NCBI Taxonomy" id="412755"/>
    <lineage>
        <taxon>unclassified sequences</taxon>
        <taxon>metagenomes</taxon>
        <taxon>ecological metagenomes</taxon>
    </lineage>
</organism>
<evidence type="ECO:0000313" key="1">
    <source>
        <dbReference type="EMBL" id="KKL11225.1"/>
    </source>
</evidence>
<gene>
    <name evidence="1" type="ORF">LCGC14_2547970</name>
</gene>
<dbReference type="AlphaFoldDB" id="A0A0F9APC0"/>